<reference evidence="1 2" key="1">
    <citation type="journal article" date="2022" name="Hortic Res">
        <title>A haplotype resolved chromosomal level avocado genome allows analysis of novel avocado genes.</title>
        <authorList>
            <person name="Nath O."/>
            <person name="Fletcher S.J."/>
            <person name="Hayward A."/>
            <person name="Shaw L.M."/>
            <person name="Masouleh A.K."/>
            <person name="Furtado A."/>
            <person name="Henry R.J."/>
            <person name="Mitter N."/>
        </authorList>
    </citation>
    <scope>NUCLEOTIDE SEQUENCE [LARGE SCALE GENOMIC DNA]</scope>
    <source>
        <strain evidence="2">cv. Hass</strain>
    </source>
</reference>
<protein>
    <submittedName>
        <fullName evidence="1">Uncharacterized protein</fullName>
    </submittedName>
</protein>
<comment type="caution">
    <text evidence="1">The sequence shown here is derived from an EMBL/GenBank/DDBJ whole genome shotgun (WGS) entry which is preliminary data.</text>
</comment>
<keyword evidence="2" id="KW-1185">Reference proteome</keyword>
<accession>A0ACC2KVG7</accession>
<evidence type="ECO:0000313" key="2">
    <source>
        <dbReference type="Proteomes" id="UP001234297"/>
    </source>
</evidence>
<organism evidence="1 2">
    <name type="scientific">Persea americana</name>
    <name type="common">Avocado</name>
    <dbReference type="NCBI Taxonomy" id="3435"/>
    <lineage>
        <taxon>Eukaryota</taxon>
        <taxon>Viridiplantae</taxon>
        <taxon>Streptophyta</taxon>
        <taxon>Embryophyta</taxon>
        <taxon>Tracheophyta</taxon>
        <taxon>Spermatophyta</taxon>
        <taxon>Magnoliopsida</taxon>
        <taxon>Magnoliidae</taxon>
        <taxon>Laurales</taxon>
        <taxon>Lauraceae</taxon>
        <taxon>Persea</taxon>
    </lineage>
</organism>
<evidence type="ECO:0000313" key="1">
    <source>
        <dbReference type="EMBL" id="KAJ8625155.1"/>
    </source>
</evidence>
<name>A0ACC2KVG7_PERAE</name>
<sequence>METSRGNPDPYRSSLIDGGSMRHKLQFLSNFFQSPLSAILEYPGILRVRQSHQENEGLIDGRMGGVAHEHALSRGENSSVSSS</sequence>
<dbReference type="Proteomes" id="UP001234297">
    <property type="component" value="Chromosome 11"/>
</dbReference>
<dbReference type="EMBL" id="CM056819">
    <property type="protein sequence ID" value="KAJ8625155.1"/>
    <property type="molecule type" value="Genomic_DNA"/>
</dbReference>
<gene>
    <name evidence="1" type="ORF">MRB53_033685</name>
</gene>
<proteinExistence type="predicted"/>